<dbReference type="Gene3D" id="3.30.40.10">
    <property type="entry name" value="Zinc/RING finger domain, C3HC4 (zinc finger)"/>
    <property type="match status" value="1"/>
</dbReference>
<dbReference type="AlphaFoldDB" id="A0A5J9UWH3"/>
<feature type="region of interest" description="Disordered" evidence="2">
    <location>
        <begin position="215"/>
        <end position="252"/>
    </location>
</feature>
<dbReference type="InterPro" id="IPR001841">
    <property type="entry name" value="Znf_RING"/>
</dbReference>
<feature type="compositionally biased region" description="Basic and acidic residues" evidence="2">
    <location>
        <begin position="220"/>
        <end position="231"/>
    </location>
</feature>
<dbReference type="Gramene" id="TVU27641">
    <property type="protein sequence ID" value="TVU27641"/>
    <property type="gene ID" value="EJB05_19136"/>
</dbReference>
<keyword evidence="1" id="KW-0479">Metal-binding</keyword>
<dbReference type="InterPro" id="IPR013083">
    <property type="entry name" value="Znf_RING/FYVE/PHD"/>
</dbReference>
<feature type="compositionally biased region" description="Polar residues" evidence="2">
    <location>
        <begin position="332"/>
        <end position="347"/>
    </location>
</feature>
<feature type="region of interest" description="Disordered" evidence="2">
    <location>
        <begin position="449"/>
        <end position="489"/>
    </location>
</feature>
<reference evidence="4 5" key="1">
    <citation type="journal article" date="2019" name="Sci. Rep.">
        <title>A high-quality genome of Eragrostis curvula grass provides insights into Poaceae evolution and supports new strategies to enhance forage quality.</title>
        <authorList>
            <person name="Carballo J."/>
            <person name="Santos B.A.C.M."/>
            <person name="Zappacosta D."/>
            <person name="Garbus I."/>
            <person name="Selva J.P."/>
            <person name="Gallo C.A."/>
            <person name="Diaz A."/>
            <person name="Albertini E."/>
            <person name="Caccamo M."/>
            <person name="Echenique V."/>
        </authorList>
    </citation>
    <scope>NUCLEOTIDE SEQUENCE [LARGE SCALE GENOMIC DNA]</scope>
    <source>
        <strain evidence="5">cv. Victoria</strain>
        <tissue evidence="4">Leaf</tissue>
    </source>
</reference>
<dbReference type="GO" id="GO:0008270">
    <property type="term" value="F:zinc ion binding"/>
    <property type="evidence" value="ECO:0007669"/>
    <property type="project" value="UniProtKB-KW"/>
</dbReference>
<evidence type="ECO:0000313" key="5">
    <source>
        <dbReference type="Proteomes" id="UP000324897"/>
    </source>
</evidence>
<feature type="region of interest" description="Disordered" evidence="2">
    <location>
        <begin position="566"/>
        <end position="611"/>
    </location>
</feature>
<dbReference type="SUPFAM" id="SSF57850">
    <property type="entry name" value="RING/U-box"/>
    <property type="match status" value="1"/>
</dbReference>
<accession>A0A5J9UWH3</accession>
<protein>
    <recommendedName>
        <fullName evidence="3">RING-type domain-containing protein</fullName>
    </recommendedName>
</protein>
<dbReference type="PANTHER" id="PTHR46519:SF2">
    <property type="entry name" value="RING_U-BOX SUPERFAMILY PROTEIN"/>
    <property type="match status" value="1"/>
</dbReference>
<evidence type="ECO:0000313" key="4">
    <source>
        <dbReference type="EMBL" id="TVU27641.1"/>
    </source>
</evidence>
<gene>
    <name evidence="4" type="ORF">EJB05_19136</name>
</gene>
<feature type="compositionally biased region" description="Basic and acidic residues" evidence="2">
    <location>
        <begin position="418"/>
        <end position="428"/>
    </location>
</feature>
<feature type="compositionally biased region" description="Basic and acidic residues" evidence="2">
    <location>
        <begin position="238"/>
        <end position="248"/>
    </location>
</feature>
<keyword evidence="5" id="KW-1185">Reference proteome</keyword>
<dbReference type="EMBL" id="RWGY01000011">
    <property type="protein sequence ID" value="TVU27641.1"/>
    <property type="molecule type" value="Genomic_DNA"/>
</dbReference>
<feature type="compositionally biased region" description="Polar residues" evidence="2">
    <location>
        <begin position="574"/>
        <end position="584"/>
    </location>
</feature>
<keyword evidence="1" id="KW-0863">Zinc-finger</keyword>
<feature type="region of interest" description="Disordered" evidence="2">
    <location>
        <begin position="320"/>
        <end position="375"/>
    </location>
</feature>
<dbReference type="OrthoDB" id="6078042at2759"/>
<feature type="region of interest" description="Disordered" evidence="2">
    <location>
        <begin position="413"/>
        <end position="432"/>
    </location>
</feature>
<dbReference type="PANTHER" id="PTHR46519">
    <property type="entry name" value="RING/U-BOX SUPERFAMILY PROTEIN"/>
    <property type="match status" value="1"/>
</dbReference>
<dbReference type="Pfam" id="PF13920">
    <property type="entry name" value="zf-C3HC4_3"/>
    <property type="match status" value="1"/>
</dbReference>
<feature type="compositionally biased region" description="Pro residues" evidence="2">
    <location>
        <begin position="122"/>
        <end position="134"/>
    </location>
</feature>
<evidence type="ECO:0000259" key="3">
    <source>
        <dbReference type="PROSITE" id="PS50089"/>
    </source>
</evidence>
<dbReference type="Proteomes" id="UP000324897">
    <property type="component" value="Chromosome 1"/>
</dbReference>
<evidence type="ECO:0000256" key="2">
    <source>
        <dbReference type="SAM" id="MobiDB-lite"/>
    </source>
</evidence>
<keyword evidence="1" id="KW-0862">Zinc</keyword>
<feature type="domain" description="RING-type" evidence="3">
    <location>
        <begin position="708"/>
        <end position="747"/>
    </location>
</feature>
<feature type="region of interest" description="Disordered" evidence="2">
    <location>
        <begin position="30"/>
        <end position="69"/>
    </location>
</feature>
<feature type="compositionally biased region" description="Low complexity" evidence="2">
    <location>
        <begin position="30"/>
        <end position="42"/>
    </location>
</feature>
<feature type="region of interest" description="Disordered" evidence="2">
    <location>
        <begin position="115"/>
        <end position="136"/>
    </location>
</feature>
<feature type="region of interest" description="Disordered" evidence="2">
    <location>
        <begin position="149"/>
        <end position="172"/>
    </location>
</feature>
<evidence type="ECO:0000256" key="1">
    <source>
        <dbReference type="PROSITE-ProRule" id="PRU00175"/>
    </source>
</evidence>
<sequence>MGEYRHRMGAAADFRRDLEDLVCDHLGGCLSPPSSSSSSCSALGGGGGADHEPDEAESSAARRRRRESRLLSRWVARQAEEVLSSMEREVERRNREAELLALARLHPVSTLDPSSFLLSSPTTPPPRPHAPSPAAPSSLLQMWRELEHRRTDADQPFDREPSPDTADRERERVRQIARRLTDANVGATAAAAGTGEWLGETERQRVRLVREWVQMASQPRDSRAASRRDEPAAAGASADRERRGEAPRLRGRQARLDVITRMARERQRELQGISGYHIVSEFPRRSRNRIQGLLRGRFLRNGAPPTEEERPPSMAARELGQLRQSHRMPASRSESVASSHDVSQSGGSVAESVRLVDNDESQQGAEIRAFTGSEDPARTMLENVGFQEVDTDHAEAHTPSITLDGTDEMQDSVAQGDNRQRDDTEHNSRFWQPSLEGRLDRWPNEIEEGAERNWGDNAEDLHSEPLEDEGREHGHMQEEHDDWHDDESHGTVENWQDDFQDSGLDTGPIPRTENRFIPPDDDNVYSMELRELLSRRSVSNLLTNGFGESLEQLIRSYVERRGHGPLNWDLDTTMPPSNSANENQEQERNAQTRQFQGPVNRPSLVIPPPPLPPRQPLWHRELRHNNWSSRHREWDAINDLRADMGRLQQGMSSMQRMLEACMDMQLELQRSVRQEVSAALNRFAGPEGLSMDVSDDGSKWNQVRKGTCCVCCDTQIDSLLYRCGHMCTCSKCANELVRSGGKCPLCRAPIVEVIRAYSVL</sequence>
<dbReference type="CDD" id="cd16647">
    <property type="entry name" value="mRING-HC-C3HC5_NEU1"/>
    <property type="match status" value="1"/>
</dbReference>
<name>A0A5J9UWH3_9POAL</name>
<dbReference type="PROSITE" id="PS50089">
    <property type="entry name" value="ZF_RING_2"/>
    <property type="match status" value="1"/>
</dbReference>
<organism evidence="4 5">
    <name type="scientific">Eragrostis curvula</name>
    <name type="common">weeping love grass</name>
    <dbReference type="NCBI Taxonomy" id="38414"/>
    <lineage>
        <taxon>Eukaryota</taxon>
        <taxon>Viridiplantae</taxon>
        <taxon>Streptophyta</taxon>
        <taxon>Embryophyta</taxon>
        <taxon>Tracheophyta</taxon>
        <taxon>Spermatophyta</taxon>
        <taxon>Magnoliopsida</taxon>
        <taxon>Liliopsida</taxon>
        <taxon>Poales</taxon>
        <taxon>Poaceae</taxon>
        <taxon>PACMAD clade</taxon>
        <taxon>Chloridoideae</taxon>
        <taxon>Eragrostideae</taxon>
        <taxon>Eragrostidinae</taxon>
        <taxon>Eragrostis</taxon>
    </lineage>
</organism>
<proteinExistence type="predicted"/>
<comment type="caution">
    <text evidence="4">The sequence shown here is derived from an EMBL/GenBank/DDBJ whole genome shotgun (WGS) entry which is preliminary data.</text>
</comment>